<reference evidence="1" key="1">
    <citation type="submission" date="2019-10" db="EMBL/GenBank/DDBJ databases">
        <authorList>
            <consortium name="DOE Joint Genome Institute"/>
            <person name="Kuo A."/>
            <person name="Miyauchi S."/>
            <person name="Kiss E."/>
            <person name="Drula E."/>
            <person name="Kohler A."/>
            <person name="Sanchez-Garcia M."/>
            <person name="Andreopoulos B."/>
            <person name="Barry K.W."/>
            <person name="Bonito G."/>
            <person name="Buee M."/>
            <person name="Carver A."/>
            <person name="Chen C."/>
            <person name="Cichocki N."/>
            <person name="Clum A."/>
            <person name="Culley D."/>
            <person name="Crous P.W."/>
            <person name="Fauchery L."/>
            <person name="Girlanda M."/>
            <person name="Hayes R."/>
            <person name="Keri Z."/>
            <person name="Labutti K."/>
            <person name="Lipzen A."/>
            <person name="Lombard V."/>
            <person name="Magnuson J."/>
            <person name="Maillard F."/>
            <person name="Morin E."/>
            <person name="Murat C."/>
            <person name="Nolan M."/>
            <person name="Ohm R."/>
            <person name="Pangilinan J."/>
            <person name="Pereira M."/>
            <person name="Perotto S."/>
            <person name="Peter M."/>
            <person name="Riley R."/>
            <person name="Sitrit Y."/>
            <person name="Stielow B."/>
            <person name="Szollosi G."/>
            <person name="Zifcakova L."/>
            <person name="Stursova M."/>
            <person name="Spatafora J.W."/>
            <person name="Tedersoo L."/>
            <person name="Vaario L.-M."/>
            <person name="Yamada A."/>
            <person name="Yan M."/>
            <person name="Wang P."/>
            <person name="Xu J."/>
            <person name="Bruns T."/>
            <person name="Baldrian P."/>
            <person name="Vilgalys R."/>
            <person name="Henrissat B."/>
            <person name="Grigoriev I.V."/>
            <person name="Hibbett D."/>
            <person name="Nagy L.G."/>
            <person name="Martin F.M."/>
        </authorList>
    </citation>
    <scope>NUCLEOTIDE SEQUENCE</scope>
    <source>
        <strain evidence="1">P2</strain>
    </source>
</reference>
<accession>A0ACB6ZD39</accession>
<keyword evidence="2" id="KW-1185">Reference proteome</keyword>
<sequence length="980" mass="109767">MDIYTTSFVFPRRPRISAHPGPYDFQNIASPDFPFQNIQNGHQNGFRYPNNQPQPFYNQEEYDALQAAIHTNVVMASHQHAVNISPNPLDDGLSWNYCVSGMTRQAMLARETLLKGSPQNVMKVVKVNRSDILDSSPTGNPTLKLEVRRRLDDIAAQTLAHIAVVNGNINDPGGINSNPNECNFKVKGSHDAVDLARIRLLVMVDELAGLASDFVEIDQALHGIIAGRKRTALRGIREQTSTNIYFPSPMLGLTNYDNYGLNGIPTLRQYQSRIWVTGETFGVRRAKEMLSNLMNTKSKQLIPQDAILQPRKLDRLVSDRADDLIAIMNDNATFVRFPALGNSTSIITVYGDHTVNVSRTIRSIMQLACAYYWVGFWLLPIQYNVLLPPAPLPHQAVQPFMIQISSNFGAEITFKDNYFEIHGTENEVRSAVAFLMDQEILKVYQHEIRFQIELANEHREFISGKKNGKINKIMQTSNVKIKFETLNDHNFNIEISGSDGSVLQGLALLQEELPSEISFHVPESYHKRIIGVGGRSIQRIMKKYGVYVKFSNAEEFAQLGGYTDNEDNVIARTPFKNHMNLESLKLSVMELVNEKDRDFINQTVLIPHQLHRKLLGEKHVNIEDIESKTNSRITFPACESGSDVVTIYGPEQQIENAQSRLLDLVPYEDEVTFPPNPDLARVCKSQEYKNFADSINREYQVAITPVVRAPPAGQNIELVDGFKLNCLQSAKESTTTVKEMLDQFFVTHNIHIYPVAPTRVHKRGDSFADAFPHFDSKLLSHPRTRGGTYSADFGRSHVNGSMERRLRLANSSPNVKALFDNSPATYSYSIDDDDDSTYVTPQSDYWHPLPPPIGSGIPGRTRHQEDATKRGSDSLLESKIKDHLSKPRSLSNRAQSLDLTFSLSKITEASRYPPPDSPTTSIGDIGPTSTPPSATAPSFPSVYGPPKANRSPVMSSRNSRPQYVDDGVDDVTRVISDLGL</sequence>
<dbReference type="EMBL" id="MU118032">
    <property type="protein sequence ID" value="KAF9647477.1"/>
    <property type="molecule type" value="Genomic_DNA"/>
</dbReference>
<reference evidence="1" key="2">
    <citation type="journal article" date="2020" name="Nat. Commun.">
        <title>Large-scale genome sequencing of mycorrhizal fungi provides insights into the early evolution of symbiotic traits.</title>
        <authorList>
            <person name="Miyauchi S."/>
            <person name="Kiss E."/>
            <person name="Kuo A."/>
            <person name="Drula E."/>
            <person name="Kohler A."/>
            <person name="Sanchez-Garcia M."/>
            <person name="Morin E."/>
            <person name="Andreopoulos B."/>
            <person name="Barry K.W."/>
            <person name="Bonito G."/>
            <person name="Buee M."/>
            <person name="Carver A."/>
            <person name="Chen C."/>
            <person name="Cichocki N."/>
            <person name="Clum A."/>
            <person name="Culley D."/>
            <person name="Crous P.W."/>
            <person name="Fauchery L."/>
            <person name="Girlanda M."/>
            <person name="Hayes R.D."/>
            <person name="Keri Z."/>
            <person name="LaButti K."/>
            <person name="Lipzen A."/>
            <person name="Lombard V."/>
            <person name="Magnuson J."/>
            <person name="Maillard F."/>
            <person name="Murat C."/>
            <person name="Nolan M."/>
            <person name="Ohm R.A."/>
            <person name="Pangilinan J."/>
            <person name="Pereira M.F."/>
            <person name="Perotto S."/>
            <person name="Peter M."/>
            <person name="Pfister S."/>
            <person name="Riley R."/>
            <person name="Sitrit Y."/>
            <person name="Stielow J.B."/>
            <person name="Szollosi G."/>
            <person name="Zifcakova L."/>
            <person name="Stursova M."/>
            <person name="Spatafora J.W."/>
            <person name="Tedersoo L."/>
            <person name="Vaario L.M."/>
            <person name="Yamada A."/>
            <person name="Yan M."/>
            <person name="Wang P."/>
            <person name="Xu J."/>
            <person name="Bruns T."/>
            <person name="Baldrian P."/>
            <person name="Vilgalys R."/>
            <person name="Dunand C."/>
            <person name="Henrissat B."/>
            <person name="Grigoriev I.V."/>
            <person name="Hibbett D."/>
            <person name="Nagy L.G."/>
            <person name="Martin F.M."/>
        </authorList>
    </citation>
    <scope>NUCLEOTIDE SEQUENCE</scope>
    <source>
        <strain evidence="1">P2</strain>
    </source>
</reference>
<organism evidence="1 2">
    <name type="scientific">Thelephora ganbajun</name>
    <name type="common">Ganba fungus</name>
    <dbReference type="NCBI Taxonomy" id="370292"/>
    <lineage>
        <taxon>Eukaryota</taxon>
        <taxon>Fungi</taxon>
        <taxon>Dikarya</taxon>
        <taxon>Basidiomycota</taxon>
        <taxon>Agaricomycotina</taxon>
        <taxon>Agaricomycetes</taxon>
        <taxon>Thelephorales</taxon>
        <taxon>Thelephoraceae</taxon>
        <taxon>Thelephora</taxon>
    </lineage>
</organism>
<comment type="caution">
    <text evidence="1">The sequence shown here is derived from an EMBL/GenBank/DDBJ whole genome shotgun (WGS) entry which is preliminary data.</text>
</comment>
<evidence type="ECO:0000313" key="2">
    <source>
        <dbReference type="Proteomes" id="UP000886501"/>
    </source>
</evidence>
<evidence type="ECO:0000313" key="1">
    <source>
        <dbReference type="EMBL" id="KAF9647477.1"/>
    </source>
</evidence>
<gene>
    <name evidence="1" type="ORF">BDM02DRAFT_3098020</name>
</gene>
<dbReference type="Proteomes" id="UP000886501">
    <property type="component" value="Unassembled WGS sequence"/>
</dbReference>
<proteinExistence type="predicted"/>
<protein>
    <submittedName>
        <fullName evidence="1">Cytoplasmic protein</fullName>
    </submittedName>
</protein>
<name>A0ACB6ZD39_THEGA</name>